<evidence type="ECO:0000313" key="14">
    <source>
        <dbReference type="EMBL" id="CAE8640529.1"/>
    </source>
</evidence>
<evidence type="ECO:0000256" key="11">
    <source>
        <dbReference type="ARBA" id="ARBA00049348"/>
    </source>
</evidence>
<dbReference type="InterPro" id="IPR036388">
    <property type="entry name" value="WH-like_DNA-bd_sf"/>
</dbReference>
<dbReference type="PANTHER" id="PTHR10815:SF13">
    <property type="entry name" value="METHYLATED-DNA--PROTEIN-CYSTEINE METHYLTRANSFERASE"/>
    <property type="match status" value="1"/>
</dbReference>
<comment type="caution">
    <text evidence="14">The sequence shown here is derived from an EMBL/GenBank/DDBJ whole genome shotgun (WGS) entry which is preliminary data.</text>
</comment>
<organism evidence="14 15">
    <name type="scientific">Polarella glacialis</name>
    <name type="common">Dinoflagellate</name>
    <dbReference type="NCBI Taxonomy" id="89957"/>
    <lineage>
        <taxon>Eukaryota</taxon>
        <taxon>Sar</taxon>
        <taxon>Alveolata</taxon>
        <taxon>Dinophyceae</taxon>
        <taxon>Suessiales</taxon>
        <taxon>Suessiaceae</taxon>
        <taxon>Polarella</taxon>
    </lineage>
</organism>
<evidence type="ECO:0000256" key="7">
    <source>
        <dbReference type="ARBA" id="ARBA00022763"/>
    </source>
</evidence>
<feature type="domain" description="Methylated-DNA-[protein]-cysteine S-methyltransferase DNA binding" evidence="13">
    <location>
        <begin position="50"/>
        <end position="134"/>
    </location>
</feature>
<dbReference type="PANTHER" id="PTHR10815">
    <property type="entry name" value="METHYLATED-DNA--PROTEIN-CYSTEINE METHYLTRANSFERASE"/>
    <property type="match status" value="1"/>
</dbReference>
<evidence type="ECO:0000256" key="3">
    <source>
        <dbReference type="ARBA" id="ARBA00011918"/>
    </source>
</evidence>
<feature type="region of interest" description="Disordered" evidence="12">
    <location>
        <begin position="1"/>
        <end position="25"/>
    </location>
</feature>
<evidence type="ECO:0000256" key="5">
    <source>
        <dbReference type="ARBA" id="ARBA00022603"/>
    </source>
</evidence>
<comment type="catalytic activity">
    <reaction evidence="11">
        <text>a 6-O-methyl-2'-deoxyguanosine in DNA + L-cysteinyl-[protein] = S-methyl-L-cysteinyl-[protein] + a 2'-deoxyguanosine in DNA</text>
        <dbReference type="Rhea" id="RHEA:24000"/>
        <dbReference type="Rhea" id="RHEA-COMP:10131"/>
        <dbReference type="Rhea" id="RHEA-COMP:10132"/>
        <dbReference type="Rhea" id="RHEA-COMP:11367"/>
        <dbReference type="Rhea" id="RHEA-COMP:11368"/>
        <dbReference type="ChEBI" id="CHEBI:29950"/>
        <dbReference type="ChEBI" id="CHEBI:82612"/>
        <dbReference type="ChEBI" id="CHEBI:85445"/>
        <dbReference type="ChEBI" id="CHEBI:85448"/>
        <dbReference type="EC" id="2.1.1.63"/>
    </reaction>
</comment>
<keyword evidence="7" id="KW-0227">DNA damage</keyword>
<evidence type="ECO:0000313" key="15">
    <source>
        <dbReference type="Proteomes" id="UP000654075"/>
    </source>
</evidence>
<dbReference type="NCBIfam" id="TIGR00589">
    <property type="entry name" value="ogt"/>
    <property type="match status" value="1"/>
</dbReference>
<dbReference type="GO" id="GO:0006281">
    <property type="term" value="P:DNA repair"/>
    <property type="evidence" value="ECO:0007669"/>
    <property type="project" value="UniProtKB-KW"/>
</dbReference>
<comment type="catalytic activity">
    <reaction evidence="1">
        <text>a 4-O-methyl-thymidine in DNA + L-cysteinyl-[protein] = a thymidine in DNA + S-methyl-L-cysteinyl-[protein]</text>
        <dbReference type="Rhea" id="RHEA:53428"/>
        <dbReference type="Rhea" id="RHEA-COMP:10131"/>
        <dbReference type="Rhea" id="RHEA-COMP:10132"/>
        <dbReference type="Rhea" id="RHEA-COMP:13555"/>
        <dbReference type="Rhea" id="RHEA-COMP:13556"/>
        <dbReference type="ChEBI" id="CHEBI:29950"/>
        <dbReference type="ChEBI" id="CHEBI:82612"/>
        <dbReference type="ChEBI" id="CHEBI:137386"/>
        <dbReference type="ChEBI" id="CHEBI:137387"/>
        <dbReference type="EC" id="2.1.1.63"/>
    </reaction>
</comment>
<dbReference type="GO" id="GO:0003908">
    <property type="term" value="F:methylated-DNA-[protein]-cysteine S-methyltransferase activity"/>
    <property type="evidence" value="ECO:0007669"/>
    <property type="project" value="UniProtKB-EC"/>
</dbReference>
<evidence type="ECO:0000256" key="8">
    <source>
        <dbReference type="ARBA" id="ARBA00023204"/>
    </source>
</evidence>
<dbReference type="GO" id="GO:0032259">
    <property type="term" value="P:methylation"/>
    <property type="evidence" value="ECO:0007669"/>
    <property type="project" value="UniProtKB-KW"/>
</dbReference>
<dbReference type="EC" id="2.1.1.63" evidence="3"/>
<dbReference type="CDD" id="cd06445">
    <property type="entry name" value="ATase"/>
    <property type="match status" value="1"/>
</dbReference>
<sequence length="200" mass="21615">MQSFYPARRKSAPEQTVPSRNELDVEASSSALFQGAGASTEDSQALGSDSAVWRAVCLIPAGRVSTYGDLARALGGSWTPQSVGQALKRNPYAPAVPCHRIVRADRSLGGYFGATSMEDPRVQAKVRLLQEEGVIFDQPSTAGQLLVERTSVWYFPREPALKAVRLPGEDSGEALYSAKKSKAYGRFHSLGSFMLSRTTS</sequence>
<comment type="similarity">
    <text evidence="2">Belongs to the MGMT family.</text>
</comment>
<reference evidence="14" key="1">
    <citation type="submission" date="2021-02" db="EMBL/GenBank/DDBJ databases">
        <authorList>
            <person name="Dougan E. K."/>
            <person name="Rhodes N."/>
            <person name="Thang M."/>
            <person name="Chan C."/>
        </authorList>
    </citation>
    <scope>NUCLEOTIDE SEQUENCE</scope>
</reference>
<keyword evidence="6" id="KW-0808">Transferase</keyword>
<evidence type="ECO:0000259" key="13">
    <source>
        <dbReference type="Pfam" id="PF01035"/>
    </source>
</evidence>
<dbReference type="InterPro" id="IPR036217">
    <property type="entry name" value="MethylDNA_cys_MeTrfase_DNAb"/>
</dbReference>
<accession>A0A813HQD9</accession>
<dbReference type="Gene3D" id="1.10.10.10">
    <property type="entry name" value="Winged helix-like DNA-binding domain superfamily/Winged helix DNA-binding domain"/>
    <property type="match status" value="1"/>
</dbReference>
<keyword evidence="5" id="KW-0489">Methyltransferase</keyword>
<evidence type="ECO:0000256" key="6">
    <source>
        <dbReference type="ARBA" id="ARBA00022679"/>
    </source>
</evidence>
<dbReference type="OrthoDB" id="424910at2759"/>
<evidence type="ECO:0000256" key="2">
    <source>
        <dbReference type="ARBA" id="ARBA00008711"/>
    </source>
</evidence>
<evidence type="ECO:0000256" key="12">
    <source>
        <dbReference type="SAM" id="MobiDB-lite"/>
    </source>
</evidence>
<evidence type="ECO:0000256" key="4">
    <source>
        <dbReference type="ARBA" id="ARBA00015377"/>
    </source>
</evidence>
<evidence type="ECO:0000256" key="1">
    <source>
        <dbReference type="ARBA" id="ARBA00001286"/>
    </source>
</evidence>
<evidence type="ECO:0000256" key="9">
    <source>
        <dbReference type="ARBA" id="ARBA00030795"/>
    </source>
</evidence>
<keyword evidence="8" id="KW-0234">DNA repair</keyword>
<dbReference type="Proteomes" id="UP000654075">
    <property type="component" value="Unassembled WGS sequence"/>
</dbReference>
<dbReference type="InterPro" id="IPR001497">
    <property type="entry name" value="MethylDNA_cys_MeTrfase_AS"/>
</dbReference>
<name>A0A813HQD9_POLGL</name>
<evidence type="ECO:0000256" key="10">
    <source>
        <dbReference type="ARBA" id="ARBA00031621"/>
    </source>
</evidence>
<keyword evidence="15" id="KW-1185">Reference proteome</keyword>
<dbReference type="InterPro" id="IPR014048">
    <property type="entry name" value="MethylDNA_cys_MeTrfase_DNA-bd"/>
</dbReference>
<dbReference type="SUPFAM" id="SSF46767">
    <property type="entry name" value="Methylated DNA-protein cysteine methyltransferase, C-terminal domain"/>
    <property type="match status" value="1"/>
</dbReference>
<dbReference type="EMBL" id="CAJNNV010032622">
    <property type="protein sequence ID" value="CAE8640529.1"/>
    <property type="molecule type" value="Genomic_DNA"/>
</dbReference>
<dbReference type="PROSITE" id="PS00374">
    <property type="entry name" value="MGMT"/>
    <property type="match status" value="1"/>
</dbReference>
<proteinExistence type="inferred from homology"/>
<dbReference type="Pfam" id="PF01035">
    <property type="entry name" value="DNA_binding_1"/>
    <property type="match status" value="1"/>
</dbReference>
<protein>
    <recommendedName>
        <fullName evidence="4">Methylated-DNA--protein-cysteine methyltransferase</fullName>
        <ecNumber evidence="3">2.1.1.63</ecNumber>
    </recommendedName>
    <alternativeName>
        <fullName evidence="9">6-O-methylguanine-DNA methyltransferase</fullName>
    </alternativeName>
    <alternativeName>
        <fullName evidence="10">O-6-methylguanine-DNA-alkyltransferase</fullName>
    </alternativeName>
</protein>
<gene>
    <name evidence="14" type="ORF">PGLA1383_LOCUS55373</name>
</gene>
<dbReference type="AlphaFoldDB" id="A0A813HQD9"/>